<name>A0A1R3IEC3_9ROSI</name>
<proteinExistence type="inferred from homology"/>
<keyword evidence="4 8" id="KW-0479">Metal-binding</keyword>
<dbReference type="PRINTS" id="PR00385">
    <property type="entry name" value="P450"/>
</dbReference>
<comment type="caution">
    <text evidence="11">The sequence shown here is derived from an EMBL/GenBank/DDBJ whole genome shotgun (WGS) entry which is preliminary data.</text>
</comment>
<evidence type="ECO:0000256" key="1">
    <source>
        <dbReference type="ARBA" id="ARBA00001971"/>
    </source>
</evidence>
<dbReference type="EMBL" id="AWUE01018362">
    <property type="protein sequence ID" value="OMO80946.1"/>
    <property type="molecule type" value="Genomic_DNA"/>
</dbReference>
<feature type="binding site" description="axial binding residue" evidence="8">
    <location>
        <position position="408"/>
    </location>
    <ligand>
        <name>heme</name>
        <dbReference type="ChEBI" id="CHEBI:30413"/>
    </ligand>
    <ligandPart>
        <name>Fe</name>
        <dbReference type="ChEBI" id="CHEBI:18248"/>
    </ligandPart>
</feature>
<dbReference type="GO" id="GO:0016705">
    <property type="term" value="F:oxidoreductase activity, acting on paired donors, with incorporation or reduction of molecular oxygen"/>
    <property type="evidence" value="ECO:0007669"/>
    <property type="project" value="InterPro"/>
</dbReference>
<evidence type="ECO:0000256" key="2">
    <source>
        <dbReference type="ARBA" id="ARBA00010617"/>
    </source>
</evidence>
<dbReference type="GO" id="GO:0005506">
    <property type="term" value="F:iron ion binding"/>
    <property type="evidence" value="ECO:0007669"/>
    <property type="project" value="InterPro"/>
</dbReference>
<evidence type="ECO:0000256" key="10">
    <source>
        <dbReference type="SAM" id="SignalP"/>
    </source>
</evidence>
<keyword evidence="6 8" id="KW-0408">Iron</keyword>
<keyword evidence="7 9" id="KW-0503">Monooxygenase</keyword>
<dbReference type="PANTHER" id="PTHR47950:SF23">
    <property type="entry name" value="GERANIOL 8-HYDROXYLASE-LIKE"/>
    <property type="match status" value="1"/>
</dbReference>
<comment type="similarity">
    <text evidence="2 9">Belongs to the cytochrome P450 family.</text>
</comment>
<dbReference type="GO" id="GO:0004497">
    <property type="term" value="F:monooxygenase activity"/>
    <property type="evidence" value="ECO:0007669"/>
    <property type="project" value="UniProtKB-KW"/>
</dbReference>
<comment type="cofactor">
    <cofactor evidence="1 8">
        <name>heme</name>
        <dbReference type="ChEBI" id="CHEBI:30413"/>
    </cofactor>
</comment>
<dbReference type="PANTHER" id="PTHR47950">
    <property type="entry name" value="CYTOCHROME P450, FAMILY 76, SUBFAMILY C, POLYPEPTIDE 5-RELATED"/>
    <property type="match status" value="1"/>
</dbReference>
<evidence type="ECO:0000256" key="6">
    <source>
        <dbReference type="ARBA" id="ARBA00023004"/>
    </source>
</evidence>
<evidence type="ECO:0000256" key="9">
    <source>
        <dbReference type="RuleBase" id="RU000461"/>
    </source>
</evidence>
<dbReference type="FunFam" id="1.10.630.10:FF:000126">
    <property type="entry name" value="Predicted protein"/>
    <property type="match status" value="1"/>
</dbReference>
<evidence type="ECO:0000256" key="7">
    <source>
        <dbReference type="ARBA" id="ARBA00023033"/>
    </source>
</evidence>
<dbReference type="Pfam" id="PF00067">
    <property type="entry name" value="p450"/>
    <property type="match status" value="2"/>
</dbReference>
<dbReference type="InterPro" id="IPR002401">
    <property type="entry name" value="Cyt_P450_E_grp-I"/>
</dbReference>
<keyword evidence="12" id="KW-1185">Reference proteome</keyword>
<reference evidence="12" key="1">
    <citation type="submission" date="2013-09" db="EMBL/GenBank/DDBJ databases">
        <title>Corchorus olitorius genome sequencing.</title>
        <authorList>
            <person name="Alam M."/>
            <person name="Haque M.S."/>
            <person name="Islam M.S."/>
            <person name="Emdad E.M."/>
            <person name="Islam M.M."/>
            <person name="Ahmed B."/>
            <person name="Halim A."/>
            <person name="Hossen Q.M.M."/>
            <person name="Hossain M.Z."/>
            <person name="Ahmed R."/>
            <person name="Khan M.M."/>
            <person name="Islam R."/>
            <person name="Rashid M.M."/>
            <person name="Khan S.A."/>
            <person name="Rahman M.S."/>
            <person name="Alam M."/>
            <person name="Yahiya A.S."/>
            <person name="Khan M.S."/>
            <person name="Azam M.S."/>
            <person name="Haque T."/>
            <person name="Lashkar M.Z.H."/>
            <person name="Akhand A.I."/>
            <person name="Morshed G."/>
            <person name="Roy S."/>
            <person name="Uddin K.S."/>
            <person name="Rabeya T."/>
            <person name="Hossain A.S."/>
            <person name="Chowdhury A."/>
            <person name="Snigdha A.R."/>
            <person name="Mortoza M.S."/>
            <person name="Matin S.A."/>
            <person name="Hoque S.M.E."/>
            <person name="Islam M.K."/>
            <person name="Roy D.K."/>
            <person name="Haider R."/>
            <person name="Moosa M.M."/>
            <person name="Elias S.M."/>
            <person name="Hasan A.M."/>
            <person name="Jahan S."/>
            <person name="Shafiuddin M."/>
            <person name="Mahmood N."/>
            <person name="Shommy N.S."/>
        </authorList>
    </citation>
    <scope>NUCLEOTIDE SEQUENCE [LARGE SCALE GENOMIC DNA]</scope>
    <source>
        <strain evidence="12">cv. O-4</strain>
    </source>
</reference>
<dbReference type="AlphaFoldDB" id="A0A1R3IEC3"/>
<dbReference type="STRING" id="93759.A0A1R3IEC3"/>
<dbReference type="OrthoDB" id="2789670at2759"/>
<dbReference type="Gene3D" id="1.10.630.10">
    <property type="entry name" value="Cytochrome P450"/>
    <property type="match status" value="2"/>
</dbReference>
<organism evidence="11 12">
    <name type="scientific">Corchorus olitorius</name>
    <dbReference type="NCBI Taxonomy" id="93759"/>
    <lineage>
        <taxon>Eukaryota</taxon>
        <taxon>Viridiplantae</taxon>
        <taxon>Streptophyta</taxon>
        <taxon>Embryophyta</taxon>
        <taxon>Tracheophyta</taxon>
        <taxon>Spermatophyta</taxon>
        <taxon>Magnoliopsida</taxon>
        <taxon>eudicotyledons</taxon>
        <taxon>Gunneridae</taxon>
        <taxon>Pentapetalae</taxon>
        <taxon>rosids</taxon>
        <taxon>malvids</taxon>
        <taxon>Malvales</taxon>
        <taxon>Malvaceae</taxon>
        <taxon>Grewioideae</taxon>
        <taxon>Apeibeae</taxon>
        <taxon>Corchorus</taxon>
    </lineage>
</organism>
<dbReference type="InterPro" id="IPR036396">
    <property type="entry name" value="Cyt_P450_sf"/>
</dbReference>
<protein>
    <submittedName>
        <fullName evidence="11">Cytochrome P450</fullName>
    </submittedName>
</protein>
<dbReference type="PRINTS" id="PR00463">
    <property type="entry name" value="EP450I"/>
</dbReference>
<evidence type="ECO:0000256" key="4">
    <source>
        <dbReference type="ARBA" id="ARBA00022723"/>
    </source>
</evidence>
<dbReference type="SUPFAM" id="SSF48264">
    <property type="entry name" value="Cytochrome P450"/>
    <property type="match status" value="1"/>
</dbReference>
<feature type="signal peptide" evidence="10">
    <location>
        <begin position="1"/>
        <end position="25"/>
    </location>
</feature>
<evidence type="ECO:0000256" key="5">
    <source>
        <dbReference type="ARBA" id="ARBA00023002"/>
    </source>
</evidence>
<dbReference type="GO" id="GO:0020037">
    <property type="term" value="F:heme binding"/>
    <property type="evidence" value="ECO:0007669"/>
    <property type="project" value="InterPro"/>
</dbReference>
<keyword evidence="10" id="KW-0732">Signal</keyword>
<accession>A0A1R3IEC3</accession>
<dbReference type="CDD" id="cd11073">
    <property type="entry name" value="CYP76-like"/>
    <property type="match status" value="1"/>
</dbReference>
<dbReference type="InterPro" id="IPR001128">
    <property type="entry name" value="Cyt_P450"/>
</dbReference>
<dbReference type="InterPro" id="IPR017972">
    <property type="entry name" value="Cyt_P450_CS"/>
</dbReference>
<dbReference type="PROSITE" id="PS00086">
    <property type="entry name" value="CYTOCHROME_P450"/>
    <property type="match status" value="1"/>
</dbReference>
<evidence type="ECO:0000256" key="8">
    <source>
        <dbReference type="PIRSR" id="PIRSR602401-1"/>
    </source>
</evidence>
<evidence type="ECO:0000313" key="12">
    <source>
        <dbReference type="Proteomes" id="UP000187203"/>
    </source>
</evidence>
<gene>
    <name evidence="11" type="ORF">COLO4_23822</name>
</gene>
<evidence type="ECO:0000313" key="11">
    <source>
        <dbReference type="EMBL" id="OMO80946.1"/>
    </source>
</evidence>
<keyword evidence="5 9" id="KW-0560">Oxidoreductase</keyword>
<evidence type="ECO:0000256" key="3">
    <source>
        <dbReference type="ARBA" id="ARBA00022617"/>
    </source>
</evidence>
<keyword evidence="3 8" id="KW-0349">Heme</keyword>
<sequence>MERLMQMELLSWLLCLVLFLVLVQALYSITRRSKKLPPGPPTIPIFGNLFQLGDRPHKSLAKLSKTHGDIMTLKLGQKTTIVVSSAAMAKEILQKHDASFSNRTIPDAIRALQHHQAGMPWMPVSTTWRHLRKICNLQIFTSQKLDANQSLRRTKVEQLVADVQRSCRVGEAVNIGQAAFKTTLSLISNTIFSFDLADSSDTAQEFREIIRATMEDLGKPNFGDYFPIIQSLDLQGIRRRMTIHFGKLMNLFDRVIDERLELRKMKDYDLFAGATETATSTFEWAMTELLRNPKALQEARKELNEGKLMEESDVARLPYLQAIVKETLRMHPPVPLLVPRKAGADIEIENFIVPKGAQVFVNAWAISRDPNFWEEPEEFLPERFMKSEMDVKGRDFGLIPFGGGRRICPGLPFAMRMLHLMLGRLIQTFDWKLEDGVTPETLDMDDSFGLVIQKAKPLRAIPIPI</sequence>
<feature type="chain" id="PRO_5012435783" evidence="10">
    <location>
        <begin position="26"/>
        <end position="465"/>
    </location>
</feature>
<dbReference type="Proteomes" id="UP000187203">
    <property type="component" value="Unassembled WGS sequence"/>
</dbReference>